<evidence type="ECO:0000256" key="1">
    <source>
        <dbReference type="SAM" id="MobiDB-lite"/>
    </source>
</evidence>
<feature type="compositionally biased region" description="Basic and acidic residues" evidence="1">
    <location>
        <begin position="64"/>
        <end position="75"/>
    </location>
</feature>
<dbReference type="AlphaFoldDB" id="A0A9Q3FB99"/>
<keyword evidence="3" id="KW-1185">Reference proteome</keyword>
<feature type="region of interest" description="Disordered" evidence="1">
    <location>
        <begin position="1"/>
        <end position="111"/>
    </location>
</feature>
<comment type="caution">
    <text evidence="2">The sequence shown here is derived from an EMBL/GenBank/DDBJ whole genome shotgun (WGS) entry which is preliminary data.</text>
</comment>
<accession>A0A9Q3FB99</accession>
<organism evidence="2 3">
    <name type="scientific">Austropuccinia psidii MF-1</name>
    <dbReference type="NCBI Taxonomy" id="1389203"/>
    <lineage>
        <taxon>Eukaryota</taxon>
        <taxon>Fungi</taxon>
        <taxon>Dikarya</taxon>
        <taxon>Basidiomycota</taxon>
        <taxon>Pucciniomycotina</taxon>
        <taxon>Pucciniomycetes</taxon>
        <taxon>Pucciniales</taxon>
        <taxon>Sphaerophragmiaceae</taxon>
        <taxon>Austropuccinia</taxon>
    </lineage>
</organism>
<sequence length="151" mass="16397">MAMARGHLSLGQSPPCLVTHGIQMPKTKPTKSPPHQDSPVPRMPREQTPRQPTPGPSGSQWLEDLSRKPSQHDEPPIPGLSPSSEPPEDVLTCEPEPEVAPMQSTEDPFACPATPRSVIIIDDTPIGSPWCQAPLIPTMMLAKSLLTYDQL</sequence>
<reference evidence="2" key="1">
    <citation type="submission" date="2021-03" db="EMBL/GenBank/DDBJ databases">
        <title>Draft genome sequence of rust myrtle Austropuccinia psidii MF-1, a brazilian biotype.</title>
        <authorList>
            <person name="Quecine M.C."/>
            <person name="Pachon D.M.R."/>
            <person name="Bonatelli M.L."/>
            <person name="Correr F.H."/>
            <person name="Franceschini L.M."/>
            <person name="Leite T.F."/>
            <person name="Margarido G.R.A."/>
            <person name="Almeida C.A."/>
            <person name="Ferrarezi J.A."/>
            <person name="Labate C.A."/>
        </authorList>
    </citation>
    <scope>NUCLEOTIDE SEQUENCE</scope>
    <source>
        <strain evidence="2">MF-1</strain>
    </source>
</reference>
<name>A0A9Q3FB99_9BASI</name>
<dbReference type="Proteomes" id="UP000765509">
    <property type="component" value="Unassembled WGS sequence"/>
</dbReference>
<evidence type="ECO:0000313" key="3">
    <source>
        <dbReference type="Proteomes" id="UP000765509"/>
    </source>
</evidence>
<dbReference type="EMBL" id="AVOT02039110">
    <property type="protein sequence ID" value="MBW0534095.1"/>
    <property type="molecule type" value="Genomic_DNA"/>
</dbReference>
<gene>
    <name evidence="2" type="ORF">O181_073810</name>
</gene>
<evidence type="ECO:0000313" key="2">
    <source>
        <dbReference type="EMBL" id="MBW0534095.1"/>
    </source>
</evidence>
<protein>
    <submittedName>
        <fullName evidence="2">Uncharacterized protein</fullName>
    </submittedName>
</protein>
<proteinExistence type="predicted"/>